<dbReference type="GO" id="GO:0097268">
    <property type="term" value="C:cytoophidium"/>
    <property type="evidence" value="ECO:0007669"/>
    <property type="project" value="TreeGrafter"/>
</dbReference>
<sequence>CKLMLPVSGRILRNFQRLRLTRCSRAQGETKRQMKYILVTGGVISGIGKGIIASSIGTILKSCGLHVTSIKIDPYINIDAGTFSPYEHGEVFVLDDGGEVDLDLGNYERFLDIRLTRDNNITTGKIYQSVINKERKGDYLGKTVQVVPHITDAIQEWVVRQALIPVDSDGVEPEVCVIELGGTVGDIESMPFIEAFRQFQFKAKRENFCNIHVSLVPQPSTTGEQKTKPTQNSVRELRGLGLSPDLIVCRCTTPMEKSVKEKISMFCHVEPEQVICVYDVCSLYRVPLLLEAEGVVGYFKERLNLQFEANSRRLLNKWKEMADRYDRTLETCSIALVGKYTKLSDSYASVIKALEHAALAINQKLEVKYIDSADLEPCRQLDEPVKYHEAWQNLCSANGVLVPGGFGFRGTEGKILAIAWARRQKKPFLGVCLGMQLAVVEFARNALNWSDANSTEFNPNTKYPVVIDMPEHNPGEMGGTMRLGKRKTILKEKNSVLRRLYKDCDYIEERHRHRYEVNPEMRSNFEEKGFRFVGQDVEGERMEIIELDEHPYFVGVQYHPEFTSRPMKPSPPYLGLMLAASGKLQRYLEKGCRLSPRDTYSDQSGSSSPDSEIVDLKLSAILTQES</sequence>
<dbReference type="GO" id="GO:0042802">
    <property type="term" value="F:identical protein binding"/>
    <property type="evidence" value="ECO:0007669"/>
    <property type="project" value="TreeGrafter"/>
</dbReference>
<feature type="domain" description="Glutamine amidotransferase" evidence="10">
    <location>
        <begin position="343"/>
        <end position="572"/>
    </location>
</feature>
<comment type="caution">
    <text evidence="12">The sequence shown here is derived from an EMBL/GenBank/DDBJ whole genome shotgun (WGS) entry which is preliminary data.</text>
</comment>
<evidence type="ECO:0000256" key="4">
    <source>
        <dbReference type="ARBA" id="ARBA00022741"/>
    </source>
</evidence>
<dbReference type="CDD" id="cd03113">
    <property type="entry name" value="CTPS_N"/>
    <property type="match status" value="1"/>
</dbReference>
<dbReference type="Gene3D" id="3.40.50.300">
    <property type="entry name" value="P-loop containing nucleotide triphosphate hydrolases"/>
    <property type="match status" value="1"/>
</dbReference>
<dbReference type="AlphaFoldDB" id="A0A401SDE3"/>
<dbReference type="HAMAP" id="MF_01227">
    <property type="entry name" value="PyrG"/>
    <property type="match status" value="1"/>
</dbReference>
<dbReference type="SUPFAM" id="SSF52317">
    <property type="entry name" value="Class I glutamine amidotransferase-like"/>
    <property type="match status" value="1"/>
</dbReference>
<dbReference type="InterPro" id="IPR029062">
    <property type="entry name" value="Class_I_gatase-like"/>
</dbReference>
<comment type="function">
    <text evidence="9">Catalyzes the ATP-dependent amination of UTP to CTP with either L-glutamine or ammonia as the source of nitrogen.</text>
</comment>
<dbReference type="GO" id="GO:0003883">
    <property type="term" value="F:CTP synthase activity"/>
    <property type="evidence" value="ECO:0007669"/>
    <property type="project" value="UniProtKB-UniRule"/>
</dbReference>
<feature type="non-terminal residue" evidence="12">
    <location>
        <position position="1"/>
    </location>
</feature>
<keyword evidence="4 9" id="KW-0547">Nucleotide-binding</keyword>
<dbReference type="FunFam" id="3.40.50.300:FF:000207">
    <property type="entry name" value="CTP synthase"/>
    <property type="match status" value="1"/>
</dbReference>
<dbReference type="Pfam" id="PF06418">
    <property type="entry name" value="CTP_synth_N"/>
    <property type="match status" value="1"/>
</dbReference>
<dbReference type="GO" id="GO:0044210">
    <property type="term" value="P:'de novo' CTP biosynthetic process"/>
    <property type="evidence" value="ECO:0007669"/>
    <property type="project" value="UniProtKB-UniRule"/>
</dbReference>
<name>A0A401SDE3_CHIPU</name>
<protein>
    <recommendedName>
        <fullName evidence="9">CTP synthase</fullName>
        <ecNumber evidence="9">6.3.4.2</ecNumber>
    </recommendedName>
    <alternativeName>
        <fullName evidence="9">UTP--ammonia ligase</fullName>
    </alternativeName>
</protein>
<evidence type="ECO:0000313" key="13">
    <source>
        <dbReference type="Proteomes" id="UP000287033"/>
    </source>
</evidence>
<keyword evidence="5 9" id="KW-0067">ATP-binding</keyword>
<dbReference type="NCBIfam" id="NF003792">
    <property type="entry name" value="PRK05380.1"/>
    <property type="match status" value="1"/>
</dbReference>
<accession>A0A401SDE3</accession>
<evidence type="ECO:0000256" key="2">
    <source>
        <dbReference type="ARBA" id="ARBA00007533"/>
    </source>
</evidence>
<evidence type="ECO:0000256" key="9">
    <source>
        <dbReference type="RuleBase" id="RU810713"/>
    </source>
</evidence>
<dbReference type="GO" id="GO:0005737">
    <property type="term" value="C:cytoplasm"/>
    <property type="evidence" value="ECO:0007669"/>
    <property type="project" value="TreeGrafter"/>
</dbReference>
<dbReference type="SUPFAM" id="SSF52540">
    <property type="entry name" value="P-loop containing nucleoside triphosphate hydrolases"/>
    <property type="match status" value="1"/>
</dbReference>
<evidence type="ECO:0000313" key="12">
    <source>
        <dbReference type="EMBL" id="GCC28374.1"/>
    </source>
</evidence>
<dbReference type="PANTHER" id="PTHR11550">
    <property type="entry name" value="CTP SYNTHASE"/>
    <property type="match status" value="1"/>
</dbReference>
<dbReference type="UniPathway" id="UPA00159">
    <property type="reaction ID" value="UER00277"/>
</dbReference>
<dbReference type="Gene3D" id="3.40.50.880">
    <property type="match status" value="1"/>
</dbReference>
<dbReference type="CDD" id="cd01746">
    <property type="entry name" value="GATase1_CTP_Synthase"/>
    <property type="match status" value="1"/>
</dbReference>
<dbReference type="EMBL" id="BEZZ01000201">
    <property type="protein sequence ID" value="GCC28374.1"/>
    <property type="molecule type" value="Genomic_DNA"/>
</dbReference>
<dbReference type="InterPro" id="IPR017926">
    <property type="entry name" value="GATASE"/>
</dbReference>
<evidence type="ECO:0000256" key="6">
    <source>
        <dbReference type="ARBA" id="ARBA00022962"/>
    </source>
</evidence>
<proteinExistence type="inferred from homology"/>
<dbReference type="NCBIfam" id="TIGR00337">
    <property type="entry name" value="PyrG"/>
    <property type="match status" value="1"/>
</dbReference>
<feature type="domain" description="CTP synthase N-terminal" evidence="11">
    <location>
        <begin position="35"/>
        <end position="305"/>
    </location>
</feature>
<reference evidence="12 13" key="1">
    <citation type="journal article" date="2018" name="Nat. Ecol. Evol.">
        <title>Shark genomes provide insights into elasmobranch evolution and the origin of vertebrates.</title>
        <authorList>
            <person name="Hara Y"/>
            <person name="Yamaguchi K"/>
            <person name="Onimaru K"/>
            <person name="Kadota M"/>
            <person name="Koyanagi M"/>
            <person name="Keeley SD"/>
            <person name="Tatsumi K"/>
            <person name="Tanaka K"/>
            <person name="Motone F"/>
            <person name="Kageyama Y"/>
            <person name="Nozu R"/>
            <person name="Adachi N"/>
            <person name="Nishimura O"/>
            <person name="Nakagawa R"/>
            <person name="Tanegashima C"/>
            <person name="Kiyatake I"/>
            <person name="Matsumoto R"/>
            <person name="Murakumo K"/>
            <person name="Nishida K"/>
            <person name="Terakita A"/>
            <person name="Kuratani S"/>
            <person name="Sato K"/>
            <person name="Hyodo S Kuraku.S."/>
        </authorList>
    </citation>
    <scope>NUCLEOTIDE SEQUENCE [LARGE SCALE GENOMIC DNA]</scope>
</reference>
<keyword evidence="13" id="KW-1185">Reference proteome</keyword>
<dbReference type="Proteomes" id="UP000287033">
    <property type="component" value="Unassembled WGS sequence"/>
</dbReference>
<keyword evidence="7 9" id="KW-0665">Pyrimidine biosynthesis</keyword>
<dbReference type="InterPro" id="IPR004468">
    <property type="entry name" value="CTP_synthase"/>
</dbReference>
<dbReference type="FunFam" id="3.40.50.880:FF:000005">
    <property type="entry name" value="CTP synthase"/>
    <property type="match status" value="1"/>
</dbReference>
<dbReference type="Pfam" id="PF00117">
    <property type="entry name" value="GATase"/>
    <property type="match status" value="1"/>
</dbReference>
<evidence type="ECO:0000256" key="1">
    <source>
        <dbReference type="ARBA" id="ARBA00005171"/>
    </source>
</evidence>
<dbReference type="OrthoDB" id="1739076at2759"/>
<dbReference type="STRING" id="137246.A0A401SDE3"/>
<evidence type="ECO:0000259" key="11">
    <source>
        <dbReference type="Pfam" id="PF06418"/>
    </source>
</evidence>
<keyword evidence="6 9" id="KW-0315">Glutamine amidotransferase</keyword>
<evidence type="ECO:0000256" key="8">
    <source>
        <dbReference type="ARBA" id="ARBA00047781"/>
    </source>
</evidence>
<evidence type="ECO:0000256" key="5">
    <source>
        <dbReference type="ARBA" id="ARBA00022840"/>
    </source>
</evidence>
<dbReference type="PROSITE" id="PS51273">
    <property type="entry name" value="GATASE_TYPE_1"/>
    <property type="match status" value="1"/>
</dbReference>
<gene>
    <name evidence="12" type="ORF">chiPu_0006804</name>
</gene>
<dbReference type="InterPro" id="IPR033828">
    <property type="entry name" value="GATase1_CTP_Synthase"/>
</dbReference>
<dbReference type="InterPro" id="IPR027417">
    <property type="entry name" value="P-loop_NTPase"/>
</dbReference>
<evidence type="ECO:0000256" key="3">
    <source>
        <dbReference type="ARBA" id="ARBA00022598"/>
    </source>
</evidence>
<dbReference type="GO" id="GO:0005524">
    <property type="term" value="F:ATP binding"/>
    <property type="evidence" value="ECO:0007669"/>
    <property type="project" value="UniProtKB-KW"/>
</dbReference>
<dbReference type="OMA" id="EFNNAYR"/>
<comment type="similarity">
    <text evidence="2 9">Belongs to the CTP synthase family.</text>
</comment>
<dbReference type="EC" id="6.3.4.2" evidence="9"/>
<dbReference type="InterPro" id="IPR017456">
    <property type="entry name" value="CTP_synthase_N"/>
</dbReference>
<keyword evidence="3 9" id="KW-0436">Ligase</keyword>
<evidence type="ECO:0000259" key="10">
    <source>
        <dbReference type="Pfam" id="PF00117"/>
    </source>
</evidence>
<organism evidence="12 13">
    <name type="scientific">Chiloscyllium punctatum</name>
    <name type="common">Brownbanded bambooshark</name>
    <name type="synonym">Hemiscyllium punctatum</name>
    <dbReference type="NCBI Taxonomy" id="137246"/>
    <lineage>
        <taxon>Eukaryota</taxon>
        <taxon>Metazoa</taxon>
        <taxon>Chordata</taxon>
        <taxon>Craniata</taxon>
        <taxon>Vertebrata</taxon>
        <taxon>Chondrichthyes</taxon>
        <taxon>Elasmobranchii</taxon>
        <taxon>Galeomorphii</taxon>
        <taxon>Galeoidea</taxon>
        <taxon>Orectolobiformes</taxon>
        <taxon>Hemiscylliidae</taxon>
        <taxon>Chiloscyllium</taxon>
    </lineage>
</organism>
<dbReference type="PANTHER" id="PTHR11550:SF0">
    <property type="entry name" value="CTP SYNTHASE-RELATED"/>
    <property type="match status" value="1"/>
</dbReference>
<evidence type="ECO:0000256" key="7">
    <source>
        <dbReference type="ARBA" id="ARBA00022975"/>
    </source>
</evidence>
<dbReference type="GO" id="GO:0019856">
    <property type="term" value="P:pyrimidine nucleobase biosynthetic process"/>
    <property type="evidence" value="ECO:0007669"/>
    <property type="project" value="TreeGrafter"/>
</dbReference>
<comment type="catalytic activity">
    <reaction evidence="8 9">
        <text>UTP + L-glutamine + ATP + H2O = CTP + L-glutamate + ADP + phosphate + 2 H(+)</text>
        <dbReference type="Rhea" id="RHEA:26426"/>
        <dbReference type="ChEBI" id="CHEBI:15377"/>
        <dbReference type="ChEBI" id="CHEBI:15378"/>
        <dbReference type="ChEBI" id="CHEBI:29985"/>
        <dbReference type="ChEBI" id="CHEBI:30616"/>
        <dbReference type="ChEBI" id="CHEBI:37563"/>
        <dbReference type="ChEBI" id="CHEBI:43474"/>
        <dbReference type="ChEBI" id="CHEBI:46398"/>
        <dbReference type="ChEBI" id="CHEBI:58359"/>
        <dbReference type="ChEBI" id="CHEBI:456216"/>
        <dbReference type="EC" id="6.3.4.2"/>
    </reaction>
</comment>
<comment type="pathway">
    <text evidence="1 9">Pyrimidine metabolism; CTP biosynthesis via de novo pathway; CTP from UDP: step 2/2.</text>
</comment>